<name>A0ACC2JAY4_9PEZI</name>
<protein>
    <submittedName>
        <fullName evidence="1">Uncharacterized protein</fullName>
    </submittedName>
</protein>
<sequence>MLENPLRGSANNPSSATGGIRRPDSPVVKPQHPGPSFAQRKALQPRTPNDVLVEGNNVMRSIDRPLPGDVVGRRRKPHLNPDMSRKKSAYFESEFAAPSKSDDPAKSRILNEAMVIAELKTNVIINDEFAFITDLAYHLSNRYQRPMSSIIITLHHGICMLFGSTFEPAYILTIHALPSLLQPATNRRNAALIQQHLHESLGVVSTRGHVRFEATPEENVAIGGKTVAAEIESLSRDNAERKAGVFRKPSKSSRGIIKSVKSFGNFKSHSMIDLSESVPTPPPSNSGETTRIATIPEVPPTPPDDEKMTQANEPKPRKGAPRRKSLRFALFGNKTSPDK</sequence>
<reference evidence="1" key="1">
    <citation type="submission" date="2022-12" db="EMBL/GenBank/DDBJ databases">
        <title>Genome Sequence of Lasiodiplodia mahajangana.</title>
        <authorList>
            <person name="Buettner E."/>
        </authorList>
    </citation>
    <scope>NUCLEOTIDE SEQUENCE</scope>
    <source>
        <strain evidence="1">VT137</strain>
    </source>
</reference>
<accession>A0ACC2JAY4</accession>
<evidence type="ECO:0000313" key="1">
    <source>
        <dbReference type="EMBL" id="KAJ8124640.1"/>
    </source>
</evidence>
<organism evidence="1 2">
    <name type="scientific">Lasiodiplodia mahajangana</name>
    <dbReference type="NCBI Taxonomy" id="1108764"/>
    <lineage>
        <taxon>Eukaryota</taxon>
        <taxon>Fungi</taxon>
        <taxon>Dikarya</taxon>
        <taxon>Ascomycota</taxon>
        <taxon>Pezizomycotina</taxon>
        <taxon>Dothideomycetes</taxon>
        <taxon>Dothideomycetes incertae sedis</taxon>
        <taxon>Botryosphaeriales</taxon>
        <taxon>Botryosphaeriaceae</taxon>
        <taxon>Lasiodiplodia</taxon>
    </lineage>
</organism>
<comment type="caution">
    <text evidence="1">The sequence shown here is derived from an EMBL/GenBank/DDBJ whole genome shotgun (WGS) entry which is preliminary data.</text>
</comment>
<gene>
    <name evidence="1" type="ORF">O1611_g9000</name>
</gene>
<proteinExistence type="predicted"/>
<dbReference type="Proteomes" id="UP001153332">
    <property type="component" value="Unassembled WGS sequence"/>
</dbReference>
<dbReference type="EMBL" id="JAPUUL010002872">
    <property type="protein sequence ID" value="KAJ8124640.1"/>
    <property type="molecule type" value="Genomic_DNA"/>
</dbReference>
<evidence type="ECO:0000313" key="2">
    <source>
        <dbReference type="Proteomes" id="UP001153332"/>
    </source>
</evidence>
<keyword evidence="2" id="KW-1185">Reference proteome</keyword>